<dbReference type="AlphaFoldDB" id="B7CE95"/>
<protein>
    <submittedName>
        <fullName evidence="1">Uncharacterized protein</fullName>
    </submittedName>
</protein>
<gene>
    <name evidence="1" type="ORF">EUBIFOR_02539</name>
</gene>
<dbReference type="EMBL" id="ABYT01000134">
    <property type="protein sequence ID" value="EEC88914.1"/>
    <property type="molecule type" value="Genomic_DNA"/>
</dbReference>
<feature type="non-terminal residue" evidence="1">
    <location>
        <position position="131"/>
    </location>
</feature>
<evidence type="ECO:0000313" key="1">
    <source>
        <dbReference type="EMBL" id="EEC88914.1"/>
    </source>
</evidence>
<reference evidence="1 2" key="1">
    <citation type="submission" date="2008-11" db="EMBL/GenBank/DDBJ databases">
        <title>Draft genome sequence of Eubacterium biforme (DSM 3989).</title>
        <authorList>
            <person name="Sudarsanam P."/>
            <person name="Ley R."/>
            <person name="Guruge J."/>
            <person name="Turnbaugh P.J."/>
            <person name="Mahowald M."/>
            <person name="Liep D."/>
            <person name="Gordon J."/>
        </authorList>
    </citation>
    <scope>NUCLEOTIDE SEQUENCE [LARGE SCALE GENOMIC DNA]</scope>
    <source>
        <strain evidence="1 2">DSM 3989</strain>
    </source>
</reference>
<proteinExistence type="predicted"/>
<sequence length="131" mass="15744">MIQPELKAYRRCSDRHVLVLETNLTYVEKCQIFHYADLVRKAGNELTGIMKKRYDQLVRTKRYRKLKRLYKKYKDADNKKALKDVCNQMKEMQKQYDVTWDYCRTSMIVIKKKYGIDAVFALTKAEDVFRG</sequence>
<organism evidence="1 2">
    <name type="scientific">Holdemanella biformis DSM 3989</name>
    <dbReference type="NCBI Taxonomy" id="518637"/>
    <lineage>
        <taxon>Bacteria</taxon>
        <taxon>Bacillati</taxon>
        <taxon>Bacillota</taxon>
        <taxon>Erysipelotrichia</taxon>
        <taxon>Erysipelotrichales</taxon>
        <taxon>Erysipelotrichaceae</taxon>
        <taxon>Holdemanella</taxon>
    </lineage>
</organism>
<keyword evidence="2" id="KW-1185">Reference proteome</keyword>
<dbReference type="Proteomes" id="UP000004315">
    <property type="component" value="Unassembled WGS sequence"/>
</dbReference>
<evidence type="ECO:0000313" key="2">
    <source>
        <dbReference type="Proteomes" id="UP000004315"/>
    </source>
</evidence>
<comment type="caution">
    <text evidence="1">The sequence shown here is derived from an EMBL/GenBank/DDBJ whole genome shotgun (WGS) entry which is preliminary data.</text>
</comment>
<dbReference type="HOGENOM" id="CLU_1931969_0_0_9"/>
<dbReference type="STRING" id="518637.EUBIFOR_02539"/>
<dbReference type="RefSeq" id="WP_003866306.1">
    <property type="nucleotide sequence ID" value="NZ_DS996852.1"/>
</dbReference>
<name>B7CE95_9FIRM</name>
<accession>B7CE95</accession>